<dbReference type="InterPro" id="IPR050194">
    <property type="entry name" value="Glycosyltransferase_grp1"/>
</dbReference>
<gene>
    <name evidence="2" type="ORF">AMC99_01733</name>
</gene>
<dbReference type="PANTHER" id="PTHR45947">
    <property type="entry name" value="SULFOQUINOVOSYL TRANSFERASE SQD2"/>
    <property type="match status" value="1"/>
</dbReference>
<sequence>MHVLFLTSTLPRFEGDMQANFVREQADAWLAARPGDSLTILAPHDLAAPRFEQHGRLSIERFSYFRPAKWQGLAYPAILPNLRRNPLLAAQIAPFLLSQYMHAKRLIEERAIDLVYAHWVMPQGLVAHRLKRKLGIPYILQTHSSDLAVFDRLGGLGRATARAILRDAKRFFCVNSGQLDLALGYLGAAEGDAFRAKSAVLPMGVAKLVETIPTEQSIDIGTMGRLSRKKGLNYLIEAAEMLASRGAKPSIAIAGDGEDGAALRKMVAQSDVSFPGFLVGEKKDAFLASCARFAFPARAAGGDVEGLPVALLEALMRGQPVLASRDTNIELLPEWESIKGDIVFVEDPADVGALAAGLETLMSRQPGSAGRSAQILSRYRWEKLIEEYLAPIEAAMDH</sequence>
<dbReference type="KEGG" id="aep:AMC99_01733"/>
<dbReference type="PANTHER" id="PTHR45947:SF3">
    <property type="entry name" value="SULFOQUINOVOSYL TRANSFERASE SQD2"/>
    <property type="match status" value="1"/>
</dbReference>
<reference evidence="2 3" key="1">
    <citation type="submission" date="2015-09" db="EMBL/GenBank/DDBJ databases">
        <title>Complete genome sequence of a benzo[a]pyrene-degrading bacterium Altererythrobacter epoxidivorans CGMCC 1.7731T.</title>
        <authorList>
            <person name="Li Z."/>
            <person name="Cheng H."/>
            <person name="Huo Y."/>
            <person name="Xu X."/>
        </authorList>
    </citation>
    <scope>NUCLEOTIDE SEQUENCE [LARGE SCALE GENOMIC DNA]</scope>
    <source>
        <strain evidence="2 3">CGMCC 1.7731</strain>
    </source>
</reference>
<feature type="domain" description="Glycosyltransferase subfamily 4-like N-terminal" evidence="1">
    <location>
        <begin position="35"/>
        <end position="187"/>
    </location>
</feature>
<dbReference type="InterPro" id="IPR028098">
    <property type="entry name" value="Glyco_trans_4-like_N"/>
</dbReference>
<proteinExistence type="predicted"/>
<dbReference type="Proteomes" id="UP000057938">
    <property type="component" value="Chromosome"/>
</dbReference>
<dbReference type="SUPFAM" id="SSF53756">
    <property type="entry name" value="UDP-Glycosyltransferase/glycogen phosphorylase"/>
    <property type="match status" value="1"/>
</dbReference>
<dbReference type="GO" id="GO:0016757">
    <property type="term" value="F:glycosyltransferase activity"/>
    <property type="evidence" value="ECO:0007669"/>
    <property type="project" value="TreeGrafter"/>
</dbReference>
<name>A0A0M4M8L5_9SPHN</name>
<keyword evidence="3" id="KW-1185">Reference proteome</keyword>
<dbReference type="Pfam" id="PF13439">
    <property type="entry name" value="Glyco_transf_4"/>
    <property type="match status" value="1"/>
</dbReference>
<dbReference type="EMBL" id="CP012669">
    <property type="protein sequence ID" value="ALE17023.1"/>
    <property type="molecule type" value="Genomic_DNA"/>
</dbReference>
<dbReference type="Gene3D" id="3.40.50.2000">
    <property type="entry name" value="Glycogen Phosphorylase B"/>
    <property type="match status" value="2"/>
</dbReference>
<dbReference type="STRING" id="361183.AMC99_01733"/>
<dbReference type="AlphaFoldDB" id="A0A0M4M8L5"/>
<dbReference type="PATRIC" id="fig|361183.4.peg.1703"/>
<evidence type="ECO:0000313" key="3">
    <source>
        <dbReference type="Proteomes" id="UP000057938"/>
    </source>
</evidence>
<keyword evidence="2" id="KW-0808">Transferase</keyword>
<dbReference type="Pfam" id="PF13692">
    <property type="entry name" value="Glyco_trans_1_4"/>
    <property type="match status" value="1"/>
</dbReference>
<accession>A0A0M4M8L5</accession>
<protein>
    <submittedName>
        <fullName evidence="2">Glycosyltransferase</fullName>
    </submittedName>
</protein>
<evidence type="ECO:0000259" key="1">
    <source>
        <dbReference type="Pfam" id="PF13439"/>
    </source>
</evidence>
<organism evidence="2 3">
    <name type="scientific">Altererythrobacter epoxidivorans</name>
    <dbReference type="NCBI Taxonomy" id="361183"/>
    <lineage>
        <taxon>Bacteria</taxon>
        <taxon>Pseudomonadati</taxon>
        <taxon>Pseudomonadota</taxon>
        <taxon>Alphaproteobacteria</taxon>
        <taxon>Sphingomonadales</taxon>
        <taxon>Erythrobacteraceae</taxon>
        <taxon>Altererythrobacter</taxon>
    </lineage>
</organism>
<evidence type="ECO:0000313" key="2">
    <source>
        <dbReference type="EMBL" id="ALE17023.1"/>
    </source>
</evidence>